<dbReference type="EMBL" id="JBHTEC010000001">
    <property type="protein sequence ID" value="MFD0287539.1"/>
    <property type="molecule type" value="Genomic_DNA"/>
</dbReference>
<evidence type="ECO:0000259" key="1">
    <source>
        <dbReference type="Pfam" id="PF01797"/>
    </source>
</evidence>
<organism evidence="2 3">
    <name type="scientific">Streptomyces lutosisoli</name>
    <dbReference type="NCBI Taxonomy" id="2665721"/>
    <lineage>
        <taxon>Bacteria</taxon>
        <taxon>Bacillati</taxon>
        <taxon>Actinomycetota</taxon>
        <taxon>Actinomycetes</taxon>
        <taxon>Kitasatosporales</taxon>
        <taxon>Streptomycetaceae</taxon>
        <taxon>Streptomyces</taxon>
    </lineage>
</organism>
<dbReference type="Pfam" id="PF01797">
    <property type="entry name" value="Y1_Tnp"/>
    <property type="match status" value="1"/>
</dbReference>
<dbReference type="SUPFAM" id="SSF143422">
    <property type="entry name" value="Transposase IS200-like"/>
    <property type="match status" value="1"/>
</dbReference>
<comment type="caution">
    <text evidence="2">The sequence shown here is derived from an EMBL/GenBank/DDBJ whole genome shotgun (WGS) entry which is preliminary data.</text>
</comment>
<name>A0ABW2VTZ2_9ACTN</name>
<evidence type="ECO:0000313" key="2">
    <source>
        <dbReference type="EMBL" id="MFD0287539.1"/>
    </source>
</evidence>
<dbReference type="Proteomes" id="UP001596957">
    <property type="component" value="Unassembled WGS sequence"/>
</dbReference>
<proteinExistence type="predicted"/>
<dbReference type="InterPro" id="IPR002686">
    <property type="entry name" value="Transposase_17"/>
</dbReference>
<sequence>MVEDLAAGTRSLYEQAEQRLLGIIARQLADGLDAPGWVERKLGAMQAMRRASERWMLRCRAARVVRHYWRANKLWSGSYFAGTVDGAPLSAVKQYIEQQNQPV</sequence>
<dbReference type="InterPro" id="IPR036515">
    <property type="entry name" value="Transposase_17_sf"/>
</dbReference>
<keyword evidence="3" id="KW-1185">Reference proteome</keyword>
<dbReference type="Gene3D" id="3.30.70.1290">
    <property type="entry name" value="Transposase IS200-like"/>
    <property type="match status" value="1"/>
</dbReference>
<reference evidence="3" key="1">
    <citation type="journal article" date="2019" name="Int. J. Syst. Evol. Microbiol.">
        <title>The Global Catalogue of Microorganisms (GCM) 10K type strain sequencing project: providing services to taxonomists for standard genome sequencing and annotation.</title>
        <authorList>
            <consortium name="The Broad Institute Genomics Platform"/>
            <consortium name="The Broad Institute Genome Sequencing Center for Infectious Disease"/>
            <person name="Wu L."/>
            <person name="Ma J."/>
        </authorList>
    </citation>
    <scope>NUCLEOTIDE SEQUENCE [LARGE SCALE GENOMIC DNA]</scope>
    <source>
        <strain evidence="3">CGMCC 4.7198</strain>
    </source>
</reference>
<dbReference type="RefSeq" id="WP_381301400.1">
    <property type="nucleotide sequence ID" value="NZ_JBHTEC010000001.1"/>
</dbReference>
<feature type="domain" description="Transposase IS200-like" evidence="1">
    <location>
        <begin position="45"/>
        <end position="99"/>
    </location>
</feature>
<protein>
    <submittedName>
        <fullName evidence="2">Transposase</fullName>
    </submittedName>
</protein>
<gene>
    <name evidence="2" type="ORF">ACFQZP_39055</name>
</gene>
<accession>A0ABW2VTZ2</accession>
<evidence type="ECO:0000313" key="3">
    <source>
        <dbReference type="Proteomes" id="UP001596957"/>
    </source>
</evidence>